<dbReference type="InterPro" id="IPR024486">
    <property type="entry name" value="DUF2617"/>
</dbReference>
<sequence length="188" mass="20379">MSLALPLDVAFADTSSAELRFSLSRPRIAPLATEIVDLALPGLRLELHVIGSSHQVVLAEADRDLLIETFACLPETGATVPTEAPRWDETVSTTGVWAGLSRHEFRAHRSADPATFRSRLAEALDSVRSHDRHLLVGFPGDPDALTALALTSAGPGDVAWQTWHAYPQHHEIVHSRSQLTAASARGER</sequence>
<proteinExistence type="predicted"/>
<comment type="caution">
    <text evidence="1">The sequence shown here is derived from an EMBL/GenBank/DDBJ whole genome shotgun (WGS) entry which is preliminary data.</text>
</comment>
<keyword evidence="2" id="KW-1185">Reference proteome</keyword>
<evidence type="ECO:0000313" key="1">
    <source>
        <dbReference type="EMBL" id="GAA0036492.1"/>
    </source>
</evidence>
<dbReference type="Proteomes" id="UP001498238">
    <property type="component" value="Unassembled WGS sequence"/>
</dbReference>
<dbReference type="Pfam" id="PF10936">
    <property type="entry name" value="DUF2617"/>
    <property type="match status" value="1"/>
</dbReference>
<gene>
    <name evidence="1" type="ORF">NCCP602_24530</name>
</gene>
<reference evidence="1 2" key="1">
    <citation type="submission" date="2024-01" db="EMBL/GenBank/DDBJ databases">
        <title>Characterization of antibiotic resistant novel bacterial strains and their environmental applications.</title>
        <authorList>
            <person name="Manzoor S."/>
            <person name="Abbas S."/>
            <person name="Arshad M."/>
            <person name="Ahmed I."/>
        </authorList>
    </citation>
    <scope>NUCLEOTIDE SEQUENCE [LARGE SCALE GENOMIC DNA]</scope>
    <source>
        <strain evidence="1 2">NCCP-602</strain>
    </source>
</reference>
<dbReference type="EMBL" id="BAAAAF010000010">
    <property type="protein sequence ID" value="GAA0036492.1"/>
    <property type="molecule type" value="Genomic_DNA"/>
</dbReference>
<dbReference type="RefSeq" id="WP_339393240.1">
    <property type="nucleotide sequence ID" value="NZ_BAAAAF010000010.1"/>
</dbReference>
<accession>A0ABN0SPU8</accession>
<evidence type="ECO:0000313" key="2">
    <source>
        <dbReference type="Proteomes" id="UP001498238"/>
    </source>
</evidence>
<organism evidence="1 2">
    <name type="scientific">Brevibacterium metallidurans</name>
    <dbReference type="NCBI Taxonomy" id="1482676"/>
    <lineage>
        <taxon>Bacteria</taxon>
        <taxon>Bacillati</taxon>
        <taxon>Actinomycetota</taxon>
        <taxon>Actinomycetes</taxon>
        <taxon>Micrococcales</taxon>
        <taxon>Brevibacteriaceae</taxon>
        <taxon>Brevibacterium</taxon>
    </lineage>
</organism>
<protein>
    <submittedName>
        <fullName evidence="1">DUF2617 family protein</fullName>
    </submittedName>
</protein>
<name>A0ABN0SPU8_9MICO</name>